<feature type="coiled-coil region" evidence="5">
    <location>
        <begin position="619"/>
        <end position="660"/>
    </location>
</feature>
<dbReference type="PROSITE" id="PS50865">
    <property type="entry name" value="ZF_MYND_2"/>
    <property type="match status" value="1"/>
</dbReference>
<evidence type="ECO:0000256" key="3">
    <source>
        <dbReference type="ARBA" id="ARBA00022833"/>
    </source>
</evidence>
<dbReference type="Pfam" id="PF01753">
    <property type="entry name" value="zf-MYND"/>
    <property type="match status" value="1"/>
</dbReference>
<name>A0A8S3X9N8_PARAO</name>
<feature type="compositionally biased region" description="Polar residues" evidence="6">
    <location>
        <begin position="759"/>
        <end position="774"/>
    </location>
</feature>
<feature type="compositionally biased region" description="Polar residues" evidence="6">
    <location>
        <begin position="130"/>
        <end position="147"/>
    </location>
</feature>
<proteinExistence type="predicted"/>
<evidence type="ECO:0000256" key="6">
    <source>
        <dbReference type="SAM" id="MobiDB-lite"/>
    </source>
</evidence>
<dbReference type="GO" id="GO:0008270">
    <property type="term" value="F:zinc ion binding"/>
    <property type="evidence" value="ECO:0007669"/>
    <property type="project" value="UniProtKB-KW"/>
</dbReference>
<feature type="region of interest" description="Disordered" evidence="6">
    <location>
        <begin position="729"/>
        <end position="816"/>
    </location>
</feature>
<feature type="compositionally biased region" description="Basic residues" evidence="6">
    <location>
        <begin position="741"/>
        <end position="754"/>
    </location>
</feature>
<feature type="region of interest" description="Disordered" evidence="6">
    <location>
        <begin position="91"/>
        <end position="160"/>
    </location>
</feature>
<dbReference type="Pfam" id="PF20179">
    <property type="entry name" value="MSS51_C"/>
    <property type="match status" value="1"/>
</dbReference>
<evidence type="ECO:0000256" key="2">
    <source>
        <dbReference type="ARBA" id="ARBA00022771"/>
    </source>
</evidence>
<feature type="compositionally biased region" description="Basic and acidic residues" evidence="6">
    <location>
        <begin position="104"/>
        <end position="119"/>
    </location>
</feature>
<keyword evidence="5" id="KW-0175">Coiled coil</keyword>
<organism evidence="8 9">
    <name type="scientific">Parnassius apollo</name>
    <name type="common">Apollo butterfly</name>
    <name type="synonym">Papilio apollo</name>
    <dbReference type="NCBI Taxonomy" id="110799"/>
    <lineage>
        <taxon>Eukaryota</taxon>
        <taxon>Metazoa</taxon>
        <taxon>Ecdysozoa</taxon>
        <taxon>Arthropoda</taxon>
        <taxon>Hexapoda</taxon>
        <taxon>Insecta</taxon>
        <taxon>Pterygota</taxon>
        <taxon>Neoptera</taxon>
        <taxon>Endopterygota</taxon>
        <taxon>Lepidoptera</taxon>
        <taxon>Glossata</taxon>
        <taxon>Ditrysia</taxon>
        <taxon>Papilionoidea</taxon>
        <taxon>Papilionidae</taxon>
        <taxon>Parnassiinae</taxon>
        <taxon>Parnassini</taxon>
        <taxon>Parnassius</taxon>
        <taxon>Parnassius</taxon>
    </lineage>
</organism>
<feature type="region of interest" description="Disordered" evidence="6">
    <location>
        <begin position="178"/>
        <end position="220"/>
    </location>
</feature>
<reference evidence="8" key="1">
    <citation type="submission" date="2021-04" db="EMBL/GenBank/DDBJ databases">
        <authorList>
            <person name="Tunstrom K."/>
        </authorList>
    </citation>
    <scope>NUCLEOTIDE SEQUENCE</scope>
</reference>
<accession>A0A8S3X9N8</accession>
<dbReference type="EMBL" id="CAJQZP010000984">
    <property type="protein sequence ID" value="CAG5006710.1"/>
    <property type="molecule type" value="Genomic_DNA"/>
</dbReference>
<feature type="region of interest" description="Disordered" evidence="6">
    <location>
        <begin position="382"/>
        <end position="414"/>
    </location>
</feature>
<feature type="compositionally biased region" description="Basic and acidic residues" evidence="6">
    <location>
        <begin position="210"/>
        <end position="220"/>
    </location>
</feature>
<feature type="compositionally biased region" description="Polar residues" evidence="6">
    <location>
        <begin position="842"/>
        <end position="867"/>
    </location>
</feature>
<evidence type="ECO:0000313" key="8">
    <source>
        <dbReference type="EMBL" id="CAG5006710.1"/>
    </source>
</evidence>
<feature type="region of interest" description="Disordered" evidence="6">
    <location>
        <begin position="1"/>
        <end position="29"/>
    </location>
</feature>
<protein>
    <submittedName>
        <fullName evidence="8">(apollo) hypothetical protein</fullName>
    </submittedName>
</protein>
<dbReference type="InterPro" id="IPR046824">
    <property type="entry name" value="Mss51-like_C"/>
</dbReference>
<dbReference type="PANTHER" id="PTHR28069">
    <property type="entry name" value="GH20023P"/>
    <property type="match status" value="1"/>
</dbReference>
<keyword evidence="2 4" id="KW-0863">Zinc-finger</keyword>
<feature type="compositionally biased region" description="Polar residues" evidence="6">
    <location>
        <begin position="384"/>
        <end position="411"/>
    </location>
</feature>
<sequence>MNTKKHKSKNRAKLNLATAPMQENTKMAPEIEHTDLVKDIESNLKNEENVEKIGEINETLTVLKHEETIQKLDDVKETVADVTPVNLELPIKPKRNKGKKKKQIAREVDQNNKSEDNNKTDIIGNEEIISETNPINVTTLDSCSVQPSARKKKHKVKNPIGSTVEVLTDIECAVELSSSEKSLNMENKEDEIKDKFQIKNKKNKKKKRRHDSEKSEKAEDKISCTAAFDELVNTKNNNINLENRIEDSTPIQEIAKNVVDTFAGNAEIKSTIEDLSEKNVDKEVDIDTQKKKKKEKKHPKPKNVNKILSDMKNEDETFDVAQTNKEKSTTHSSLQSSILKEPKSKVIIATPVQICMHNQDNTVTTESDSVIMNIENTLFEKNISKSTPSSTNRTKDSSVQLTESSQLSLNPEKNEYSVKNVGDIDAGNTPNVFEIEKADETANFLDNIKQVSDKEQESDYKFETEPEKTNTMEFGEDNVGKELNYQSKEISNATKDKKEDIVAKTISETELIHESIINKQDTFIQKDISHESISDEFYDNTPDFIHIPRSSSQQLLDDNNNNNMDIREITSSDEIKLGIPVLTSNIIRDSGETPVSTPIIVDTGIIVTEVESIPNKEEKTDLKSKMMEVNQDLEELKMSLDKSLAELNAIEKDNQNCENKLKSYEVPETKTHEINKPTSDIPVEATNIFKPLADRLNEIENKFIHVEEEPVRSLLRNELVAENLPEVATEHVTPPVCPSRKDRKGKVKTKKRGRREPETISQTANVTTETQSQETKSDNKSDEKPKSSDETGKQKDSGENDSSIQPISSELHFEPIENFEDALSTSVDDVDVNKKFEVIANELNNDPQDGQLQKESFLNNPEINITPPSEDVEKDATQKNPVSEPKNLLGHPEISVSSSKTDYKKEKNKTPNSKQAKVKIKDGDVDIELDNVSVKKSKQSQTDSKFKISKHKNEMESFSYVTNEKEEYVYKYSFRKVFLASICHVCRKDLKQLRLPCKFCNLVFYCNQKHKDEDWPRHQSLCFAVSTIVHLKDQKHIYADAKNMSGQNYRLIRMQMILSCEKVLKRKLLPWEQEALLYPRICADVQCREWRQSKLKDCEGCGQVSYCIEHPEHLSPNHQRWCKSYALYQKMVLYQQSKGRLMPKLPGKVMMDDYVIPEKINEVLASMYDEKIDMSDIQYAALTQLATAPLTAAYCHQIYRQAVNYSNGVNKRSTFTIHAVGADLQFEADSLNKWEVFFLHLKPDVKDLRVALIGTELNPSNLPLDLLGKMKLCDHCHTSKRRVQFSFQDKSYHEYWSSDDFTVPDIVCAFNPNIQRSSSYNETNAWPSTINCIMKQKIPFLITSHSLEELKRDLEYIDKHTELNYKVISEAKNNPYASVRPDRNFVTDEETPLLFKNNCFVVLCGF</sequence>
<feature type="compositionally biased region" description="Basic residues" evidence="6">
    <location>
        <begin position="1"/>
        <end position="12"/>
    </location>
</feature>
<feature type="compositionally biased region" description="Basic residues" evidence="6">
    <location>
        <begin position="198"/>
        <end position="209"/>
    </location>
</feature>
<evidence type="ECO:0000256" key="4">
    <source>
        <dbReference type="PROSITE-ProRule" id="PRU00134"/>
    </source>
</evidence>
<gene>
    <name evidence="8" type="ORF">PAPOLLO_LOCUS14796</name>
</gene>
<dbReference type="Proteomes" id="UP000691718">
    <property type="component" value="Unassembled WGS sequence"/>
</dbReference>
<feature type="domain" description="MYND-type" evidence="7">
    <location>
        <begin position="983"/>
        <end position="1022"/>
    </location>
</feature>
<evidence type="ECO:0000256" key="5">
    <source>
        <dbReference type="SAM" id="Coils"/>
    </source>
</evidence>
<keyword evidence="3" id="KW-0862">Zinc</keyword>
<dbReference type="PROSITE" id="PS01360">
    <property type="entry name" value="ZF_MYND_1"/>
    <property type="match status" value="1"/>
</dbReference>
<feature type="compositionally biased region" description="Basic residues" evidence="6">
    <location>
        <begin position="290"/>
        <end position="303"/>
    </location>
</feature>
<feature type="compositionally biased region" description="Basic residues" evidence="6">
    <location>
        <begin position="92"/>
        <end position="103"/>
    </location>
</feature>
<comment type="caution">
    <text evidence="8">The sequence shown here is derived from an EMBL/GenBank/DDBJ whole genome shotgun (WGS) entry which is preliminary data.</text>
</comment>
<feature type="compositionally biased region" description="Basic and acidic residues" evidence="6">
    <location>
        <begin position="775"/>
        <end position="798"/>
    </location>
</feature>
<feature type="compositionally biased region" description="Basic and acidic residues" evidence="6">
    <location>
        <begin position="186"/>
        <end position="197"/>
    </location>
</feature>
<evidence type="ECO:0000256" key="1">
    <source>
        <dbReference type="ARBA" id="ARBA00022723"/>
    </source>
</evidence>
<evidence type="ECO:0000313" key="9">
    <source>
        <dbReference type="Proteomes" id="UP000691718"/>
    </source>
</evidence>
<dbReference type="OrthoDB" id="5282002at2759"/>
<keyword evidence="9" id="KW-1185">Reference proteome</keyword>
<evidence type="ECO:0000259" key="7">
    <source>
        <dbReference type="PROSITE" id="PS50865"/>
    </source>
</evidence>
<feature type="region of interest" description="Disordered" evidence="6">
    <location>
        <begin position="841"/>
        <end position="918"/>
    </location>
</feature>
<dbReference type="InterPro" id="IPR002893">
    <property type="entry name" value="Znf_MYND"/>
</dbReference>
<feature type="region of interest" description="Disordered" evidence="6">
    <location>
        <begin position="286"/>
        <end position="311"/>
    </location>
</feature>
<dbReference type="PANTHER" id="PTHR28069:SF2">
    <property type="entry name" value="GH20023P"/>
    <property type="match status" value="1"/>
</dbReference>
<keyword evidence="1" id="KW-0479">Metal-binding</keyword>